<keyword evidence="3" id="KW-1185">Reference proteome</keyword>
<organism evidence="2 3">
    <name type="scientific">Thioclava marina</name>
    <dbReference type="NCBI Taxonomy" id="1915077"/>
    <lineage>
        <taxon>Bacteria</taxon>
        <taxon>Pseudomonadati</taxon>
        <taxon>Pseudomonadota</taxon>
        <taxon>Alphaproteobacteria</taxon>
        <taxon>Rhodobacterales</taxon>
        <taxon>Paracoccaceae</taxon>
        <taxon>Thioclava</taxon>
    </lineage>
</organism>
<feature type="region of interest" description="Disordered" evidence="1">
    <location>
        <begin position="220"/>
        <end position="269"/>
    </location>
</feature>
<protein>
    <recommendedName>
        <fullName evidence="4">Glycerol-3-phosphate dehydrogenase</fullName>
    </recommendedName>
</protein>
<comment type="caution">
    <text evidence="2">The sequence shown here is derived from an EMBL/GenBank/DDBJ whole genome shotgun (WGS) entry which is preliminary data.</text>
</comment>
<dbReference type="EMBL" id="MPZS01000002">
    <property type="protein sequence ID" value="OOY11878.1"/>
    <property type="molecule type" value="Genomic_DNA"/>
</dbReference>
<name>A0ABX3MK22_9RHOB</name>
<evidence type="ECO:0000313" key="2">
    <source>
        <dbReference type="EMBL" id="OOY11878.1"/>
    </source>
</evidence>
<evidence type="ECO:0000256" key="1">
    <source>
        <dbReference type="SAM" id="MobiDB-lite"/>
    </source>
</evidence>
<feature type="compositionally biased region" description="Acidic residues" evidence="1">
    <location>
        <begin position="242"/>
        <end position="257"/>
    </location>
</feature>
<evidence type="ECO:0000313" key="3">
    <source>
        <dbReference type="Proteomes" id="UP000242224"/>
    </source>
</evidence>
<reference evidence="2 3" key="1">
    <citation type="submission" date="2016-11" db="EMBL/GenBank/DDBJ databases">
        <title>A multilocus sequence analysis scheme for characterization of bacteria in the genus Thioclava.</title>
        <authorList>
            <person name="Liu Y."/>
            <person name="Shao Z."/>
        </authorList>
    </citation>
    <scope>NUCLEOTIDE SEQUENCE [LARGE SCALE GENOMIC DNA]</scope>
    <source>
        <strain evidence="2 3">11.10-0-13</strain>
    </source>
</reference>
<accession>A0ABX3MK22</accession>
<feature type="region of interest" description="Disordered" evidence="1">
    <location>
        <begin position="19"/>
        <end position="44"/>
    </location>
</feature>
<sequence>MAETGTRPEIEDVLASIRRLVSQDSPRQAENYPAPRRPAPPEPLVLTPAQLVSEDTEVEEVEIAPDLPEPAEISAARRAPQNFEPDFDDSAVEAWPAEEDLPHQSLGEELARLEDTLAHLEAEVARDGIDYEPEQGDRFELVGVPPLTDLPEDFDVEALGGLEDALIEGAVSATLVGGASNPDVGGEEFPNSVAVDLPPLILASEDAQSASMRDVEEVVPVDLGTEIDPDLMDADWARMPEEMEEEAQSEPVPEEENAPGPEWEGHWPVEPAQPRRLHLSDAEARAPEPEPRASSYEDLRDALAKEEVGPDLEALEAELAGIADEPQAPLHPAALSLDEGQLRQIVSAMLREELQGALGTRITRNLRKLIRREVQRALMSRDLD</sequence>
<dbReference type="RefSeq" id="WP_078574538.1">
    <property type="nucleotide sequence ID" value="NZ_MPZS01000002.1"/>
</dbReference>
<proteinExistence type="predicted"/>
<gene>
    <name evidence="2" type="ORF">BMG00_12410</name>
</gene>
<dbReference type="Proteomes" id="UP000242224">
    <property type="component" value="Unassembled WGS sequence"/>
</dbReference>
<evidence type="ECO:0008006" key="4">
    <source>
        <dbReference type="Google" id="ProtNLM"/>
    </source>
</evidence>